<keyword evidence="1" id="KW-1133">Transmembrane helix</keyword>
<keyword evidence="3" id="KW-1185">Reference proteome</keyword>
<gene>
    <name evidence="2" type="ORF">M438DRAFT_7080</name>
</gene>
<dbReference type="HOGENOM" id="CLU_1562568_0_0_1"/>
<dbReference type="Proteomes" id="UP000030706">
    <property type="component" value="Unassembled WGS sequence"/>
</dbReference>
<organism evidence="2 3">
    <name type="scientific">Aureobasidium pullulans EXF-150</name>
    <dbReference type="NCBI Taxonomy" id="1043002"/>
    <lineage>
        <taxon>Eukaryota</taxon>
        <taxon>Fungi</taxon>
        <taxon>Dikarya</taxon>
        <taxon>Ascomycota</taxon>
        <taxon>Pezizomycotina</taxon>
        <taxon>Dothideomycetes</taxon>
        <taxon>Dothideomycetidae</taxon>
        <taxon>Dothideales</taxon>
        <taxon>Saccotheciaceae</taxon>
        <taxon>Aureobasidium</taxon>
    </lineage>
</organism>
<feature type="transmembrane region" description="Helical" evidence="1">
    <location>
        <begin position="39"/>
        <end position="66"/>
    </location>
</feature>
<reference evidence="2 3" key="1">
    <citation type="journal article" date="2014" name="BMC Genomics">
        <title>Genome sequencing of four Aureobasidium pullulans varieties: biotechnological potential, stress tolerance, and description of new species.</title>
        <authorList>
            <person name="Gostin Ar C."/>
            <person name="Ohm R.A."/>
            <person name="Kogej T."/>
            <person name="Sonjak S."/>
            <person name="Turk M."/>
            <person name="Zajc J."/>
            <person name="Zalar P."/>
            <person name="Grube M."/>
            <person name="Sun H."/>
            <person name="Han J."/>
            <person name="Sharma A."/>
            <person name="Chiniquy J."/>
            <person name="Ngan C.Y."/>
            <person name="Lipzen A."/>
            <person name="Barry K."/>
            <person name="Grigoriev I.V."/>
            <person name="Gunde-Cimerman N."/>
        </authorList>
    </citation>
    <scope>NUCLEOTIDE SEQUENCE [LARGE SCALE GENOMIC DNA]</scope>
    <source>
        <strain evidence="2 3">EXF-150</strain>
    </source>
</reference>
<keyword evidence="1" id="KW-0812">Transmembrane</keyword>
<evidence type="ECO:0000256" key="1">
    <source>
        <dbReference type="SAM" id="Phobius"/>
    </source>
</evidence>
<dbReference type="RefSeq" id="XP_029765666.1">
    <property type="nucleotide sequence ID" value="XM_029910276.1"/>
</dbReference>
<dbReference type="EMBL" id="KL584974">
    <property type="protein sequence ID" value="KEQ89479.1"/>
    <property type="molecule type" value="Genomic_DNA"/>
</dbReference>
<keyword evidence="1" id="KW-0472">Membrane</keyword>
<accession>A0A074Y0P4</accession>
<dbReference type="GeneID" id="40752582"/>
<name>A0A074Y0P4_AURPU</name>
<evidence type="ECO:0000313" key="2">
    <source>
        <dbReference type="EMBL" id="KEQ89479.1"/>
    </source>
</evidence>
<protein>
    <submittedName>
        <fullName evidence="2">Uncharacterized protein</fullName>
    </submittedName>
</protein>
<sequence>MFSELSFGNDQHTALGVQKLASFALVFSWSMVLRPSLPILRVILAFSVVSLLFRSLLFSLLCRYCFPMVSFQSRSLSSHDRRVALLWHFGDGRLLGNPWDRTGTSQEARSIDFSNFLGREKHRTIHTRHYLPISQTQRIAFRDKTSNLILLVALPSKLYLLVPAPHSVWSS</sequence>
<dbReference type="AlphaFoldDB" id="A0A074Y0P4"/>
<feature type="transmembrane region" description="Helical" evidence="1">
    <location>
        <begin position="148"/>
        <end position="169"/>
    </location>
</feature>
<proteinExistence type="predicted"/>
<evidence type="ECO:0000313" key="3">
    <source>
        <dbReference type="Proteomes" id="UP000030706"/>
    </source>
</evidence>